<accession>A0A212LA86</accession>
<dbReference type="RefSeq" id="WP_179981164.1">
    <property type="nucleotide sequence ID" value="NZ_LT608333.1"/>
</dbReference>
<evidence type="ECO:0000313" key="1">
    <source>
        <dbReference type="EMBL" id="SCM74445.1"/>
    </source>
</evidence>
<dbReference type="InterPro" id="IPR005358">
    <property type="entry name" value="Puta_zinc/iron-chelating_dom"/>
</dbReference>
<dbReference type="EMBL" id="FMJC01000002">
    <property type="protein sequence ID" value="SCM74445.1"/>
    <property type="molecule type" value="Genomic_DNA"/>
</dbReference>
<reference evidence="1" key="1">
    <citation type="submission" date="2016-08" db="EMBL/GenBank/DDBJ databases">
        <authorList>
            <person name="Seilhamer J.J."/>
        </authorList>
    </citation>
    <scope>NUCLEOTIDE SEQUENCE</scope>
    <source>
        <strain evidence="1">86-1</strain>
    </source>
</reference>
<dbReference type="Pfam" id="PF03692">
    <property type="entry name" value="CxxCxxCC"/>
    <property type="match status" value="1"/>
</dbReference>
<protein>
    <recommendedName>
        <fullName evidence="2">YkgJ family cysteine cluster protein</fullName>
    </recommendedName>
</protein>
<name>A0A212LA86_9BACT</name>
<evidence type="ECO:0008006" key="2">
    <source>
        <dbReference type="Google" id="ProtNLM"/>
    </source>
</evidence>
<proteinExistence type="predicted"/>
<dbReference type="AlphaFoldDB" id="A0A212LA86"/>
<gene>
    <name evidence="1" type="ORF">KL86DES1_21945</name>
</gene>
<organism evidence="1">
    <name type="scientific">uncultured Desulfovibrio sp</name>
    <dbReference type="NCBI Taxonomy" id="167968"/>
    <lineage>
        <taxon>Bacteria</taxon>
        <taxon>Pseudomonadati</taxon>
        <taxon>Thermodesulfobacteriota</taxon>
        <taxon>Desulfovibrionia</taxon>
        <taxon>Desulfovibrionales</taxon>
        <taxon>Desulfovibrionaceae</taxon>
        <taxon>Desulfovibrio</taxon>
        <taxon>environmental samples</taxon>
    </lineage>
</organism>
<sequence length="222" mass="25158">MIPDLTDIFARYENLRAEADTLFDRVREACPQCVTCKEGCSDCCHAMFDLSLVEAMYIHRAFEKAFNYGPERSAILERASELDRHITRLKRDLYRAEKDGESPEAIMSVAAKVKMRCPLLDDEDRCLLYEARPITCRLYGVPTAIGGQGHVCGFSAFEKGRSYPTVHMDKMQARLEALSKEIATAAKSRFKELHEVYVPLSMALLTRYDEAYLGIGPAKKED</sequence>